<dbReference type="PROSITE" id="PS50931">
    <property type="entry name" value="HTH_LYSR"/>
    <property type="match status" value="1"/>
</dbReference>
<evidence type="ECO:0000256" key="4">
    <source>
        <dbReference type="ARBA" id="ARBA00023163"/>
    </source>
</evidence>
<evidence type="ECO:0000313" key="7">
    <source>
        <dbReference type="Proteomes" id="UP000238605"/>
    </source>
</evidence>
<comment type="similarity">
    <text evidence="1">Belongs to the LysR transcriptional regulatory family.</text>
</comment>
<dbReference type="SUPFAM" id="SSF53850">
    <property type="entry name" value="Periplasmic binding protein-like II"/>
    <property type="match status" value="1"/>
</dbReference>
<dbReference type="FunFam" id="1.10.10.10:FF:000001">
    <property type="entry name" value="LysR family transcriptional regulator"/>
    <property type="match status" value="1"/>
</dbReference>
<name>A0A2S5SR55_9BURK</name>
<keyword evidence="3" id="KW-0238">DNA-binding</keyword>
<proteinExistence type="inferred from homology"/>
<dbReference type="EMBL" id="PSNX01000015">
    <property type="protein sequence ID" value="PPE65189.1"/>
    <property type="molecule type" value="Genomic_DNA"/>
</dbReference>
<dbReference type="RefSeq" id="WP_104303492.1">
    <property type="nucleotide sequence ID" value="NZ_PSNX01000015.1"/>
</dbReference>
<dbReference type="AlphaFoldDB" id="A0A2S5SR55"/>
<dbReference type="Gene3D" id="3.40.190.290">
    <property type="match status" value="1"/>
</dbReference>
<accession>A0A2S5SR55</accession>
<dbReference type="InterPro" id="IPR058163">
    <property type="entry name" value="LysR-type_TF_proteobact-type"/>
</dbReference>
<keyword evidence="2" id="KW-0805">Transcription regulation</keyword>
<gene>
    <name evidence="6" type="ORF">C1704_14670</name>
</gene>
<feature type="domain" description="HTH lysR-type" evidence="5">
    <location>
        <begin position="1"/>
        <end position="59"/>
    </location>
</feature>
<dbReference type="PANTHER" id="PTHR30537">
    <property type="entry name" value="HTH-TYPE TRANSCRIPTIONAL REGULATOR"/>
    <property type="match status" value="1"/>
</dbReference>
<evidence type="ECO:0000256" key="3">
    <source>
        <dbReference type="ARBA" id="ARBA00023125"/>
    </source>
</evidence>
<evidence type="ECO:0000313" key="6">
    <source>
        <dbReference type="EMBL" id="PPE65189.1"/>
    </source>
</evidence>
<protein>
    <submittedName>
        <fullName evidence="6">LysR family transcriptional regulator</fullName>
    </submittedName>
</protein>
<dbReference type="CDD" id="cd08422">
    <property type="entry name" value="PBP2_CrgA_like"/>
    <property type="match status" value="1"/>
</dbReference>
<dbReference type="Pfam" id="PF03466">
    <property type="entry name" value="LysR_substrate"/>
    <property type="match status" value="1"/>
</dbReference>
<evidence type="ECO:0000256" key="1">
    <source>
        <dbReference type="ARBA" id="ARBA00009437"/>
    </source>
</evidence>
<sequence length="318" mass="35420">MDRLQAIEAFVRVAESQSFAKAARSMRVSKSVVTTRVQQLEELVGAALFHRNTRNVRLSEVGAAYLAECTHLVGRADELVDQMRGLQSKPTGRLRVHALPGFVLGHLAAHLRAFQEQYPEITLDLVVNDAAVDPVREGFDCALQIFRPVSDELVSRPVFPVRRVFCASPSYLRRHGVPKHPHDLFGHRLGLYSGYPTRDRWVFHQGAEKVVLDLKPSLLSNSVHLLAEYAQEQAGIVCIPTLVAAGPVLDGRLKMVLPTWQLSSFQLCVVYPQSHRSGVKLRLFIDSLVSQFAGEPPWDRGLIDKGLLRPALIEGGRE</sequence>
<dbReference type="Gene3D" id="1.10.10.10">
    <property type="entry name" value="Winged helix-like DNA-binding domain superfamily/Winged helix DNA-binding domain"/>
    <property type="match status" value="1"/>
</dbReference>
<dbReference type="SUPFAM" id="SSF46785">
    <property type="entry name" value="Winged helix' DNA-binding domain"/>
    <property type="match status" value="1"/>
</dbReference>
<evidence type="ECO:0000259" key="5">
    <source>
        <dbReference type="PROSITE" id="PS50931"/>
    </source>
</evidence>
<keyword evidence="4" id="KW-0804">Transcription</keyword>
<dbReference type="Proteomes" id="UP000238605">
    <property type="component" value="Unassembled WGS sequence"/>
</dbReference>
<dbReference type="InterPro" id="IPR000847">
    <property type="entry name" value="LysR_HTH_N"/>
</dbReference>
<reference evidence="6 7" key="1">
    <citation type="submission" date="2018-02" db="EMBL/GenBank/DDBJ databases">
        <title>Reclassifiation of [Polyangium] brachysporum DSM 7029 as Guopingzhaonella breviflexa gen. nov., sp. nov., a member of the family Comamonadaceae.</title>
        <authorList>
            <person name="Tang B."/>
        </authorList>
    </citation>
    <scope>NUCLEOTIDE SEQUENCE [LARGE SCALE GENOMIC DNA]</scope>
    <source>
        <strain evidence="6 7">BCRC 80649</strain>
    </source>
</reference>
<dbReference type="OrthoDB" id="8885940at2"/>
<comment type="caution">
    <text evidence="6">The sequence shown here is derived from an EMBL/GenBank/DDBJ whole genome shotgun (WGS) entry which is preliminary data.</text>
</comment>
<dbReference type="Pfam" id="PF00126">
    <property type="entry name" value="HTH_1"/>
    <property type="match status" value="1"/>
</dbReference>
<evidence type="ECO:0000256" key="2">
    <source>
        <dbReference type="ARBA" id="ARBA00023015"/>
    </source>
</evidence>
<dbReference type="InterPro" id="IPR005119">
    <property type="entry name" value="LysR_subst-bd"/>
</dbReference>
<dbReference type="PANTHER" id="PTHR30537:SF5">
    <property type="entry name" value="HTH-TYPE TRANSCRIPTIONAL ACTIVATOR TTDR-RELATED"/>
    <property type="match status" value="1"/>
</dbReference>
<dbReference type="InterPro" id="IPR036388">
    <property type="entry name" value="WH-like_DNA-bd_sf"/>
</dbReference>
<dbReference type="InterPro" id="IPR036390">
    <property type="entry name" value="WH_DNA-bd_sf"/>
</dbReference>
<organism evidence="6 7">
    <name type="scientific">Caldimonas caldifontis</name>
    <dbReference type="NCBI Taxonomy" id="1452508"/>
    <lineage>
        <taxon>Bacteria</taxon>
        <taxon>Pseudomonadati</taxon>
        <taxon>Pseudomonadota</taxon>
        <taxon>Betaproteobacteria</taxon>
        <taxon>Burkholderiales</taxon>
        <taxon>Sphaerotilaceae</taxon>
        <taxon>Caldimonas</taxon>
    </lineage>
</organism>
<dbReference type="GO" id="GO:0003677">
    <property type="term" value="F:DNA binding"/>
    <property type="evidence" value="ECO:0007669"/>
    <property type="project" value="UniProtKB-KW"/>
</dbReference>
<keyword evidence="7" id="KW-1185">Reference proteome</keyword>
<dbReference type="GO" id="GO:0003700">
    <property type="term" value="F:DNA-binding transcription factor activity"/>
    <property type="evidence" value="ECO:0007669"/>
    <property type="project" value="InterPro"/>
</dbReference>